<feature type="compositionally biased region" description="Pro residues" evidence="1">
    <location>
        <begin position="83"/>
        <end position="96"/>
    </location>
</feature>
<name>A0ABY6KDU9_9ARAC</name>
<sequence>MNLVFLIDLFYRLAFIHAAHHLPGPQVLRRPQALRLQANLAPTADYHVHSNILLLRPHLPVLVLQCQIYAVPGRIDPLMSQFPPQPTPQTDFPPQPSGTTSQLPPTDIPGYENVGLNEKVIVAVYACGVDVEKGPIRQQLWNAPPCDNVESWFGAQSRMIPAGDPVDSPQNGPAPGPWDIQLHPSPPHFEETSTEVPVPHTDIVKQCPRSDVLPVVAADELALRTEHVAAAGDLGIKVIVAVYACGVDVEKGPIRQQLWNAPPCDNVESCCLRCSSRGKVQCDHCDGRGQVKSFIQLAVNWVNHVEECFTESPTVPNKHIVEVRGSVAFNEQNFRVAPLTNFPDEAVNSSSRFLLEKHANLYNGEYFLQQRHKVQVVPITEVNYTWGEQNGKFHVYGLENKVYFPNYPRKFCCCTII</sequence>
<accession>A0ABY6KDU9</accession>
<evidence type="ECO:0000313" key="4">
    <source>
        <dbReference type="Proteomes" id="UP001235939"/>
    </source>
</evidence>
<evidence type="ECO:0000256" key="2">
    <source>
        <dbReference type="SAM" id="SignalP"/>
    </source>
</evidence>
<dbReference type="PANTHER" id="PTHR48465">
    <property type="entry name" value="PROTEIN SSUH2 HOMOLOG"/>
    <property type="match status" value="1"/>
</dbReference>
<proteinExistence type="predicted"/>
<organism evidence="3 4">
    <name type="scientific">Cordylochernes scorpioides</name>
    <dbReference type="NCBI Taxonomy" id="51811"/>
    <lineage>
        <taxon>Eukaryota</taxon>
        <taxon>Metazoa</taxon>
        <taxon>Ecdysozoa</taxon>
        <taxon>Arthropoda</taxon>
        <taxon>Chelicerata</taxon>
        <taxon>Arachnida</taxon>
        <taxon>Pseudoscorpiones</taxon>
        <taxon>Cheliferoidea</taxon>
        <taxon>Chernetidae</taxon>
        <taxon>Cordylochernes</taxon>
    </lineage>
</organism>
<keyword evidence="4" id="KW-1185">Reference proteome</keyword>
<feature type="region of interest" description="Disordered" evidence="1">
    <location>
        <begin position="79"/>
        <end position="106"/>
    </location>
</feature>
<gene>
    <name evidence="3" type="ORF">LAZ67_3004236</name>
</gene>
<dbReference type="Proteomes" id="UP001235939">
    <property type="component" value="Chromosome 03"/>
</dbReference>
<feature type="signal peptide" evidence="2">
    <location>
        <begin position="1"/>
        <end position="18"/>
    </location>
</feature>
<keyword evidence="2" id="KW-0732">Signal</keyword>
<reference evidence="3 4" key="1">
    <citation type="submission" date="2022-01" db="EMBL/GenBank/DDBJ databases">
        <title>A chromosomal length assembly of Cordylochernes scorpioides.</title>
        <authorList>
            <person name="Zeh D."/>
            <person name="Zeh J."/>
        </authorList>
    </citation>
    <scope>NUCLEOTIDE SEQUENCE [LARGE SCALE GENOMIC DNA]</scope>
    <source>
        <strain evidence="3">IN4F17</strain>
        <tissue evidence="3">Whole Body</tissue>
    </source>
</reference>
<protein>
    <submittedName>
        <fullName evidence="3">Uncharacterized protein</fullName>
    </submittedName>
</protein>
<dbReference type="EMBL" id="CP092865">
    <property type="protein sequence ID" value="UYV65400.1"/>
    <property type="molecule type" value="Genomic_DNA"/>
</dbReference>
<evidence type="ECO:0000256" key="1">
    <source>
        <dbReference type="SAM" id="MobiDB-lite"/>
    </source>
</evidence>
<feature type="chain" id="PRO_5046800976" evidence="2">
    <location>
        <begin position="19"/>
        <end position="417"/>
    </location>
</feature>
<dbReference type="PANTHER" id="PTHR48465:SF1">
    <property type="entry name" value="PROTEIN SSUH2 HOMOLOG"/>
    <property type="match status" value="1"/>
</dbReference>
<evidence type="ECO:0000313" key="3">
    <source>
        <dbReference type="EMBL" id="UYV65400.1"/>
    </source>
</evidence>
<dbReference type="InterPro" id="IPR052789">
    <property type="entry name" value="SSUH2_homolog"/>
</dbReference>